<feature type="domain" description="Multidrug resistance protein MdtA-like C-terminal permuted SH3" evidence="8">
    <location>
        <begin position="504"/>
        <end position="566"/>
    </location>
</feature>
<dbReference type="InterPro" id="IPR006143">
    <property type="entry name" value="RND_pump_MFP"/>
</dbReference>
<comment type="similarity">
    <text evidence="2">Belongs to the membrane fusion protein (MFP) (TC 8.A.1) family.</text>
</comment>
<dbReference type="FunFam" id="2.40.30.170:FF:000010">
    <property type="entry name" value="Efflux RND transporter periplasmic adaptor subunit"/>
    <property type="match status" value="1"/>
</dbReference>
<dbReference type="GO" id="GO:0022857">
    <property type="term" value="F:transmembrane transporter activity"/>
    <property type="evidence" value="ECO:0007669"/>
    <property type="project" value="InterPro"/>
</dbReference>
<dbReference type="NCBIfam" id="TIGR01730">
    <property type="entry name" value="RND_mfp"/>
    <property type="match status" value="1"/>
</dbReference>
<dbReference type="PANTHER" id="PTHR32347:SF14">
    <property type="entry name" value="EFFLUX SYSTEM COMPONENT YKNX-RELATED"/>
    <property type="match status" value="1"/>
</dbReference>
<evidence type="ECO:0000313" key="10">
    <source>
        <dbReference type="Proteomes" id="UP000520814"/>
    </source>
</evidence>
<dbReference type="AlphaFoldDB" id="A0A7W9W6G7"/>
<dbReference type="EMBL" id="JACHGW010000003">
    <property type="protein sequence ID" value="MBB6051439.1"/>
    <property type="molecule type" value="Genomic_DNA"/>
</dbReference>
<organism evidence="9 10">
    <name type="scientific">Armatimonas rosea</name>
    <dbReference type="NCBI Taxonomy" id="685828"/>
    <lineage>
        <taxon>Bacteria</taxon>
        <taxon>Bacillati</taxon>
        <taxon>Armatimonadota</taxon>
        <taxon>Armatimonadia</taxon>
        <taxon>Armatimonadales</taxon>
        <taxon>Armatimonadaceae</taxon>
        <taxon>Armatimonas</taxon>
    </lineage>
</organism>
<evidence type="ECO:0000259" key="8">
    <source>
        <dbReference type="Pfam" id="PF25967"/>
    </source>
</evidence>
<comment type="subcellular location">
    <subcellularLocation>
        <location evidence="1">Cell envelope</location>
    </subcellularLocation>
</comment>
<name>A0A7W9W6G7_ARMRO</name>
<feature type="coiled-coil region" evidence="4">
    <location>
        <begin position="213"/>
        <end position="247"/>
    </location>
</feature>
<sequence>MTAIATKLTGTTPPPMVRRARRKSRLVPGLAVTLLFLGIGSWGWNKTHSPADPTAKLLTALATQGELTETVAATGSVTSQTGSQVKIGSQVTGRIKHLYTDVGSVVQAGSVIAELDLPDVVAQLRQAKDNLETAQTKLAQQLSGVAMGQIQTSSSVAQARAQLRSAQAKLASAQAADRLQATQTPADIQHARTVLATAQAALSTAKSNLAQAQAGANLQVATAQEQLNQAQANAQNSAQSLKREQALLAKGFVATSEVDSAQAQATVNKSQVETARQNIELVRQKVAADTQAARDAVTQAEQGVESAQAALDVAQAEVNQNTVKRSEIDDARAQVELAKASLTTAQGNVAQNTLKQQDVQQAREAVRVAQEQVAYAQAQVDKTFIRSPLSGTVLQLAAQQGETLAAGLSSPTLIVVADLNRLQVDAFVDETDIGKIKLGQEASVTVDAFPKKVFKGRVTKIASGSTIQQGVVTYDVNIALENTGHQLKPDMTANVTIQTGHKSNVLLVPSEAIKASKRGASVTVLVNHEGKRVPEPRKVTTGATDGVHTEIREGLSPGDTIVLAGLSQSRGPVGGASSPFGPASGGGVGGGRPQ</sequence>
<dbReference type="SUPFAM" id="SSF111369">
    <property type="entry name" value="HlyD-like secretion proteins"/>
    <property type="match status" value="2"/>
</dbReference>
<dbReference type="Gene3D" id="2.40.50.100">
    <property type="match status" value="2"/>
</dbReference>
<comment type="caution">
    <text evidence="9">The sequence shown here is derived from an EMBL/GenBank/DDBJ whole genome shotgun (WGS) entry which is preliminary data.</text>
</comment>
<feature type="transmembrane region" description="Helical" evidence="6">
    <location>
        <begin position="26"/>
        <end position="44"/>
    </location>
</feature>
<accession>A0A7W9W6G7</accession>
<evidence type="ECO:0000256" key="1">
    <source>
        <dbReference type="ARBA" id="ARBA00004196"/>
    </source>
</evidence>
<keyword evidence="3 4" id="KW-0175">Coiled coil</keyword>
<dbReference type="Pfam" id="PF25967">
    <property type="entry name" value="RND-MFP_C"/>
    <property type="match status" value="1"/>
</dbReference>
<gene>
    <name evidence="9" type="ORF">HNQ39_003249</name>
</gene>
<evidence type="ECO:0000313" key="9">
    <source>
        <dbReference type="EMBL" id="MBB6051439.1"/>
    </source>
</evidence>
<dbReference type="GO" id="GO:0030313">
    <property type="term" value="C:cell envelope"/>
    <property type="evidence" value="ECO:0007669"/>
    <property type="project" value="UniProtKB-SubCell"/>
</dbReference>
<keyword evidence="6" id="KW-0472">Membrane</keyword>
<reference evidence="9 10" key="1">
    <citation type="submission" date="2020-08" db="EMBL/GenBank/DDBJ databases">
        <title>Genomic Encyclopedia of Type Strains, Phase IV (KMG-IV): sequencing the most valuable type-strain genomes for metagenomic binning, comparative biology and taxonomic classification.</title>
        <authorList>
            <person name="Goeker M."/>
        </authorList>
    </citation>
    <scope>NUCLEOTIDE SEQUENCE [LARGE SCALE GENOMIC DNA]</scope>
    <source>
        <strain evidence="9 10">DSM 23562</strain>
    </source>
</reference>
<dbReference type="Gene3D" id="2.40.420.20">
    <property type="match status" value="1"/>
</dbReference>
<dbReference type="PANTHER" id="PTHR32347">
    <property type="entry name" value="EFFLUX SYSTEM COMPONENT YKNX-RELATED"/>
    <property type="match status" value="1"/>
</dbReference>
<feature type="domain" description="CusB-like beta-barrel" evidence="7">
    <location>
        <begin position="424"/>
        <end position="499"/>
    </location>
</feature>
<evidence type="ECO:0000259" key="7">
    <source>
        <dbReference type="Pfam" id="PF25954"/>
    </source>
</evidence>
<evidence type="ECO:0000256" key="6">
    <source>
        <dbReference type="SAM" id="Phobius"/>
    </source>
</evidence>
<feature type="region of interest" description="Disordered" evidence="5">
    <location>
        <begin position="566"/>
        <end position="594"/>
    </location>
</feature>
<dbReference type="Gene3D" id="1.10.287.470">
    <property type="entry name" value="Helix hairpin bin"/>
    <property type="match status" value="2"/>
</dbReference>
<evidence type="ECO:0000256" key="4">
    <source>
        <dbReference type="SAM" id="Coils"/>
    </source>
</evidence>
<evidence type="ECO:0000256" key="3">
    <source>
        <dbReference type="ARBA" id="ARBA00023054"/>
    </source>
</evidence>
<dbReference type="Gene3D" id="2.40.30.170">
    <property type="match status" value="1"/>
</dbReference>
<dbReference type="GO" id="GO:0016020">
    <property type="term" value="C:membrane"/>
    <property type="evidence" value="ECO:0007669"/>
    <property type="project" value="InterPro"/>
</dbReference>
<feature type="coiled-coil region" evidence="4">
    <location>
        <begin position="117"/>
        <end position="176"/>
    </location>
</feature>
<dbReference type="Proteomes" id="UP000520814">
    <property type="component" value="Unassembled WGS sequence"/>
</dbReference>
<keyword evidence="10" id="KW-1185">Reference proteome</keyword>
<dbReference type="InterPro" id="IPR058792">
    <property type="entry name" value="Beta-barrel_RND_2"/>
</dbReference>
<feature type="compositionally biased region" description="Gly residues" evidence="5">
    <location>
        <begin position="583"/>
        <end position="594"/>
    </location>
</feature>
<evidence type="ECO:0000256" key="5">
    <source>
        <dbReference type="SAM" id="MobiDB-lite"/>
    </source>
</evidence>
<keyword evidence="6" id="KW-0812">Transmembrane</keyword>
<dbReference type="RefSeq" id="WP_184198393.1">
    <property type="nucleotide sequence ID" value="NZ_JACHGW010000003.1"/>
</dbReference>
<dbReference type="InterPro" id="IPR050465">
    <property type="entry name" value="UPF0194_transport"/>
</dbReference>
<feature type="coiled-coil region" evidence="4">
    <location>
        <begin position="352"/>
        <end position="379"/>
    </location>
</feature>
<evidence type="ECO:0000256" key="2">
    <source>
        <dbReference type="ARBA" id="ARBA00009477"/>
    </source>
</evidence>
<proteinExistence type="inferred from homology"/>
<dbReference type="Pfam" id="PF25954">
    <property type="entry name" value="Beta-barrel_RND_2"/>
    <property type="match status" value="1"/>
</dbReference>
<protein>
    <submittedName>
        <fullName evidence="9">RND family efflux transporter MFP subunit</fullName>
    </submittedName>
</protein>
<keyword evidence="6" id="KW-1133">Transmembrane helix</keyword>
<dbReference type="InterPro" id="IPR058627">
    <property type="entry name" value="MdtA-like_C"/>
</dbReference>